<dbReference type="PIRSF" id="PIRSF005096">
    <property type="entry name" value="GALM"/>
    <property type="match status" value="1"/>
</dbReference>
<dbReference type="InterPro" id="IPR011013">
    <property type="entry name" value="Gal_mutarotase_sf_dom"/>
</dbReference>
<feature type="active site" description="Proton acceptor" evidence="6">
    <location>
        <position position="315"/>
    </location>
</feature>
<keyword evidence="9" id="KW-1185">Reference proteome</keyword>
<dbReference type="GO" id="GO:0033499">
    <property type="term" value="P:galactose catabolic process via UDP-galactose, Leloir pathway"/>
    <property type="evidence" value="ECO:0007669"/>
    <property type="project" value="TreeGrafter"/>
</dbReference>
<proteinExistence type="inferred from homology"/>
<dbReference type="EMBL" id="LSZQ01000068">
    <property type="protein sequence ID" value="KXU34142.1"/>
    <property type="molecule type" value="Genomic_DNA"/>
</dbReference>
<comment type="catalytic activity">
    <reaction evidence="5">
        <text>alpha-D-glucose = beta-D-glucose</text>
        <dbReference type="Rhea" id="RHEA:10264"/>
        <dbReference type="ChEBI" id="CHEBI:15903"/>
        <dbReference type="ChEBI" id="CHEBI:17925"/>
        <dbReference type="EC" id="5.1.3.3"/>
    </reaction>
</comment>
<dbReference type="CDD" id="cd09019">
    <property type="entry name" value="galactose_mutarotase_like"/>
    <property type="match status" value="1"/>
</dbReference>
<dbReference type="InterPro" id="IPR008183">
    <property type="entry name" value="Aldose_1/G6P_1-epimerase"/>
</dbReference>
<dbReference type="Proteomes" id="UP000070058">
    <property type="component" value="Unassembled WGS sequence"/>
</dbReference>
<keyword evidence="4 5" id="KW-0119">Carbohydrate metabolism</keyword>
<reference evidence="9" key="1">
    <citation type="submission" date="2016-02" db="EMBL/GenBank/DDBJ databases">
        <authorList>
            <person name="Sanders J.G."/>
            <person name="Lin J.Y."/>
            <person name="Wertz J.T."/>
            <person name="Russell J.A."/>
            <person name="Moreau C.S."/>
            <person name="Powell S."/>
        </authorList>
    </citation>
    <scope>NUCLEOTIDE SEQUENCE [LARGE SCALE GENOMIC DNA]</scope>
    <source>
        <strain evidence="9">CAG34</strain>
    </source>
</reference>
<evidence type="ECO:0000313" key="8">
    <source>
        <dbReference type="EMBL" id="KXU34142.1"/>
    </source>
</evidence>
<dbReference type="STRING" id="1548207.AXK11_08855"/>
<evidence type="ECO:0000256" key="2">
    <source>
        <dbReference type="ARBA" id="ARBA00006206"/>
    </source>
</evidence>
<dbReference type="Pfam" id="PF01263">
    <property type="entry name" value="Aldose_epim"/>
    <property type="match status" value="1"/>
</dbReference>
<dbReference type="GO" id="GO:0006006">
    <property type="term" value="P:glucose metabolic process"/>
    <property type="evidence" value="ECO:0007669"/>
    <property type="project" value="TreeGrafter"/>
</dbReference>
<dbReference type="GO" id="GO:0004034">
    <property type="term" value="F:aldose 1-epimerase activity"/>
    <property type="evidence" value="ECO:0007669"/>
    <property type="project" value="UniProtKB-EC"/>
</dbReference>
<evidence type="ECO:0000256" key="7">
    <source>
        <dbReference type="PIRSR" id="PIRSR005096-3"/>
    </source>
</evidence>
<dbReference type="EC" id="5.1.3.3" evidence="5"/>
<keyword evidence="3 5" id="KW-0413">Isomerase</keyword>
<name>A0A139SHT2_9BACT</name>
<dbReference type="OrthoDB" id="9779408at2"/>
<dbReference type="InterPro" id="IPR047215">
    <property type="entry name" value="Galactose_mutarotase-like"/>
</dbReference>
<dbReference type="PANTHER" id="PTHR10091:SF49">
    <property type="entry name" value="ALDOSE 1-EPIMERASE"/>
    <property type="match status" value="1"/>
</dbReference>
<feature type="active site" description="Proton donor" evidence="6">
    <location>
        <position position="180"/>
    </location>
</feature>
<sequence>MSSSPVSDPSAPPAPPARLEAHVIRNAAGASAEVLNYGGIVVSLRVPDRAGVFADVVLGFAEAERYLGAHPSFGEIVGRIAGRLTAGRLRLPDGSTHQLVLNDGPNHLHGGGAGFGRRFWEVRRVEADSITLHYHSPNGENGYPGALDVELTYTLRADNALVVQTSATSDRVTPLSMAQHSYFNLAGEGSGDALDHQVQIFAEHHIPAADAAMTLSGHLTPVGGTGNDLRQPRRLREVVPQLFGGHGEHYFIRATAAAADAPTRVARVYEEKSGRVLEVSTNECGLQFYTGAKLDGSLIGKSGCAYGPHAGICFEAQGYPDGAHRPELGDILVHPGTPQKRTTIYAFSVA</sequence>
<dbReference type="InterPro" id="IPR015443">
    <property type="entry name" value="Aldose_1-epimerase"/>
</dbReference>
<evidence type="ECO:0000256" key="5">
    <source>
        <dbReference type="PIRNR" id="PIRNR005096"/>
    </source>
</evidence>
<dbReference type="AlphaFoldDB" id="A0A139SHT2"/>
<dbReference type="SUPFAM" id="SSF74650">
    <property type="entry name" value="Galactose mutarotase-like"/>
    <property type="match status" value="1"/>
</dbReference>
<comment type="similarity">
    <text evidence="2 5">Belongs to the aldose epimerase family.</text>
</comment>
<evidence type="ECO:0000256" key="4">
    <source>
        <dbReference type="ARBA" id="ARBA00023277"/>
    </source>
</evidence>
<accession>A0A139SHT2</accession>
<evidence type="ECO:0000256" key="3">
    <source>
        <dbReference type="ARBA" id="ARBA00023235"/>
    </source>
</evidence>
<dbReference type="PANTHER" id="PTHR10091">
    <property type="entry name" value="ALDOSE-1-EPIMERASE"/>
    <property type="match status" value="1"/>
</dbReference>
<dbReference type="UniPathway" id="UPA00242"/>
<dbReference type="RefSeq" id="WP_068631350.1">
    <property type="nucleotide sequence ID" value="NZ_LSZQ01000068.1"/>
</dbReference>
<evidence type="ECO:0000256" key="6">
    <source>
        <dbReference type="PIRSR" id="PIRSR005096-1"/>
    </source>
</evidence>
<dbReference type="InterPro" id="IPR014718">
    <property type="entry name" value="GH-type_carb-bd"/>
</dbReference>
<comment type="pathway">
    <text evidence="1 5">Carbohydrate metabolism; hexose metabolism.</text>
</comment>
<dbReference type="Gene3D" id="2.70.98.10">
    <property type="match status" value="1"/>
</dbReference>
<gene>
    <name evidence="8" type="ORF">AXK11_08855</name>
</gene>
<evidence type="ECO:0000256" key="1">
    <source>
        <dbReference type="ARBA" id="ARBA00005028"/>
    </source>
</evidence>
<feature type="binding site" evidence="7">
    <location>
        <begin position="180"/>
        <end position="182"/>
    </location>
    <ligand>
        <name>beta-D-galactose</name>
        <dbReference type="ChEBI" id="CHEBI:27667"/>
    </ligand>
</feature>
<evidence type="ECO:0000313" key="9">
    <source>
        <dbReference type="Proteomes" id="UP000070058"/>
    </source>
</evidence>
<protein>
    <recommendedName>
        <fullName evidence="5">Aldose 1-epimerase</fullName>
        <ecNumber evidence="5">5.1.3.3</ecNumber>
    </recommendedName>
</protein>
<organism evidence="8 9">
    <name type="scientific">Cephaloticoccus primus</name>
    <dbReference type="NCBI Taxonomy" id="1548207"/>
    <lineage>
        <taxon>Bacteria</taxon>
        <taxon>Pseudomonadati</taxon>
        <taxon>Verrucomicrobiota</taxon>
        <taxon>Opitutia</taxon>
        <taxon>Opitutales</taxon>
        <taxon>Opitutaceae</taxon>
        <taxon>Cephaloticoccus</taxon>
    </lineage>
</organism>
<dbReference type="GO" id="GO:0030246">
    <property type="term" value="F:carbohydrate binding"/>
    <property type="evidence" value="ECO:0007669"/>
    <property type="project" value="InterPro"/>
</dbReference>
<comment type="caution">
    <text evidence="8">The sequence shown here is derived from an EMBL/GenBank/DDBJ whole genome shotgun (WGS) entry which is preliminary data.</text>
</comment>